<dbReference type="Proteomes" id="UP000663873">
    <property type="component" value="Unassembled WGS sequence"/>
</dbReference>
<dbReference type="EMBL" id="CAJOBP010008737">
    <property type="protein sequence ID" value="CAF4540559.1"/>
    <property type="molecule type" value="Genomic_DNA"/>
</dbReference>
<organism evidence="3 4">
    <name type="scientific">Rotaria socialis</name>
    <dbReference type="NCBI Taxonomy" id="392032"/>
    <lineage>
        <taxon>Eukaryota</taxon>
        <taxon>Metazoa</taxon>
        <taxon>Spiralia</taxon>
        <taxon>Gnathifera</taxon>
        <taxon>Rotifera</taxon>
        <taxon>Eurotatoria</taxon>
        <taxon>Bdelloidea</taxon>
        <taxon>Philodinida</taxon>
        <taxon>Philodinidae</taxon>
        <taxon>Rotaria</taxon>
    </lineage>
</organism>
<dbReference type="Pfam" id="PF00271">
    <property type="entry name" value="Helicase_C"/>
    <property type="match status" value="1"/>
</dbReference>
<name>A0A820XZF9_9BILA</name>
<feature type="domain" description="Helicase C-terminal" evidence="2">
    <location>
        <begin position="35"/>
        <end position="77"/>
    </location>
</feature>
<feature type="transmembrane region" description="Helical" evidence="1">
    <location>
        <begin position="51"/>
        <end position="71"/>
    </location>
</feature>
<evidence type="ECO:0000259" key="2">
    <source>
        <dbReference type="Pfam" id="PF00271"/>
    </source>
</evidence>
<keyword evidence="1" id="KW-0472">Membrane</keyword>
<keyword evidence="4" id="KW-1185">Reference proteome</keyword>
<feature type="non-terminal residue" evidence="3">
    <location>
        <position position="1"/>
    </location>
</feature>
<gene>
    <name evidence="3" type="ORF">UJA718_LOCUS28736</name>
</gene>
<keyword evidence="1" id="KW-0812">Transmembrane</keyword>
<dbReference type="SUPFAM" id="SSF52540">
    <property type="entry name" value="P-loop containing nucleoside triphosphate hydrolases"/>
    <property type="match status" value="1"/>
</dbReference>
<dbReference type="InterPro" id="IPR001650">
    <property type="entry name" value="Helicase_C-like"/>
</dbReference>
<comment type="caution">
    <text evidence="3">The sequence shown here is derived from an EMBL/GenBank/DDBJ whole genome shotgun (WGS) entry which is preliminary data.</text>
</comment>
<proteinExistence type="predicted"/>
<evidence type="ECO:0000313" key="3">
    <source>
        <dbReference type="EMBL" id="CAF4540559.1"/>
    </source>
</evidence>
<dbReference type="AlphaFoldDB" id="A0A820XZF9"/>
<evidence type="ECO:0000313" key="4">
    <source>
        <dbReference type="Proteomes" id="UP000663873"/>
    </source>
</evidence>
<dbReference type="InterPro" id="IPR027417">
    <property type="entry name" value="P-loop_NTPase"/>
</dbReference>
<reference evidence="3" key="1">
    <citation type="submission" date="2021-02" db="EMBL/GenBank/DDBJ databases">
        <authorList>
            <person name="Nowell W R."/>
        </authorList>
    </citation>
    <scope>NUCLEOTIDE SEQUENCE</scope>
</reference>
<evidence type="ECO:0000256" key="1">
    <source>
        <dbReference type="SAM" id="Phobius"/>
    </source>
</evidence>
<sequence>MKTNLHRGADVGQPRLSYKRNQKLGYYSNMSSISNIRSTTFGRYKESQTRVLVATNFFVLGIDIECANIIFNVDMPEYLYR</sequence>
<keyword evidence="1" id="KW-1133">Transmembrane helix</keyword>
<accession>A0A820XZF9</accession>
<dbReference type="Gene3D" id="3.40.50.300">
    <property type="entry name" value="P-loop containing nucleotide triphosphate hydrolases"/>
    <property type="match status" value="1"/>
</dbReference>
<protein>
    <recommendedName>
        <fullName evidence="2">Helicase C-terminal domain-containing protein</fullName>
    </recommendedName>
</protein>